<feature type="compositionally biased region" description="Polar residues" evidence="1">
    <location>
        <begin position="64"/>
        <end position="74"/>
    </location>
</feature>
<organism evidence="2 3">
    <name type="scientific">Tritrichomonas foetus</name>
    <dbReference type="NCBI Taxonomy" id="1144522"/>
    <lineage>
        <taxon>Eukaryota</taxon>
        <taxon>Metamonada</taxon>
        <taxon>Parabasalia</taxon>
        <taxon>Tritrichomonadida</taxon>
        <taxon>Tritrichomonadidae</taxon>
        <taxon>Tritrichomonas</taxon>
    </lineage>
</organism>
<evidence type="ECO:0000256" key="1">
    <source>
        <dbReference type="SAM" id="MobiDB-lite"/>
    </source>
</evidence>
<feature type="region of interest" description="Disordered" evidence="1">
    <location>
        <begin position="1"/>
        <end position="23"/>
    </location>
</feature>
<feature type="region of interest" description="Disordered" evidence="1">
    <location>
        <begin position="105"/>
        <end position="131"/>
    </location>
</feature>
<reference evidence="2" key="1">
    <citation type="submission" date="2016-10" db="EMBL/GenBank/DDBJ databases">
        <authorList>
            <person name="Benchimol M."/>
            <person name="Almeida L.G."/>
            <person name="Vasconcelos A.T."/>
            <person name="Perreira-Neves A."/>
            <person name="Rosa I.A."/>
            <person name="Tasca T."/>
            <person name="Bogo M.R."/>
            <person name="de Souza W."/>
        </authorList>
    </citation>
    <scope>NUCLEOTIDE SEQUENCE [LARGE SCALE GENOMIC DNA]</scope>
    <source>
        <strain evidence="2">K</strain>
    </source>
</reference>
<accession>A0A1J4K4X2</accession>
<dbReference type="EMBL" id="MLAK01000738">
    <property type="protein sequence ID" value="OHT06026.1"/>
    <property type="molecule type" value="Genomic_DNA"/>
</dbReference>
<feature type="compositionally biased region" description="Basic and acidic residues" evidence="1">
    <location>
        <begin position="119"/>
        <end position="128"/>
    </location>
</feature>
<gene>
    <name evidence="2" type="ORF">TRFO_05663</name>
</gene>
<feature type="region of interest" description="Disordered" evidence="1">
    <location>
        <begin position="227"/>
        <end position="258"/>
    </location>
</feature>
<dbReference type="Proteomes" id="UP000179807">
    <property type="component" value="Unassembled WGS sequence"/>
</dbReference>
<protein>
    <submittedName>
        <fullName evidence="2">Uncharacterized protein</fullName>
    </submittedName>
</protein>
<sequence>MSQQQNNNPSQGQQQNPYDFAPMMEQFLPFVQMFAQFFNQQTPNQQQCGQQQQDSQKEQEPKTENTQSPPSQENSHTHHQNSFQNFPFFFPFNMMGQMFNPQCNGDSRGCDQCSSNNSSKEEQSKPDDQNDEFFEPLFNVLKQLFDEENNENSSLLQDIVSQLIDPSMYYGNEQQQNPINICSIFEILKEIYPQLSQYNIENILARYPNISQKITNLFSNAFMNQVPHQSSQNSNTQNSNQSNDNHCQNQNQNRPARHHYPHFWHNFFNNIPNETNDIVAEEHRERITELDGTVRMITKRSLGEKWFQSERIIKGDQTSSKEIWHNVPEEEVESFKVAWKTQFDKQNQKHTEK</sequence>
<dbReference type="AlphaFoldDB" id="A0A1J4K4X2"/>
<feature type="compositionally biased region" description="Polar residues" evidence="1">
    <location>
        <begin position="244"/>
        <end position="254"/>
    </location>
</feature>
<comment type="caution">
    <text evidence="2">The sequence shown here is derived from an EMBL/GenBank/DDBJ whole genome shotgun (WGS) entry which is preliminary data.</text>
</comment>
<evidence type="ECO:0000313" key="3">
    <source>
        <dbReference type="Proteomes" id="UP000179807"/>
    </source>
</evidence>
<evidence type="ECO:0000313" key="2">
    <source>
        <dbReference type="EMBL" id="OHT06026.1"/>
    </source>
</evidence>
<proteinExistence type="predicted"/>
<dbReference type="GeneID" id="94827339"/>
<feature type="compositionally biased region" description="Low complexity" evidence="1">
    <location>
        <begin position="1"/>
        <end position="17"/>
    </location>
</feature>
<feature type="compositionally biased region" description="Low complexity" evidence="1">
    <location>
        <begin position="229"/>
        <end position="243"/>
    </location>
</feature>
<feature type="region of interest" description="Disordered" evidence="1">
    <location>
        <begin position="42"/>
        <end position="82"/>
    </location>
</feature>
<name>A0A1J4K4X2_9EUKA</name>
<dbReference type="VEuPathDB" id="TrichDB:TRFO_05663"/>
<keyword evidence="3" id="KW-1185">Reference proteome</keyword>
<dbReference type="RefSeq" id="XP_068359162.1">
    <property type="nucleotide sequence ID" value="XM_068492635.1"/>
</dbReference>
<feature type="compositionally biased region" description="Low complexity" evidence="1">
    <location>
        <begin position="42"/>
        <end position="54"/>
    </location>
</feature>